<comment type="caution">
    <text evidence="1">The sequence shown here is derived from an EMBL/GenBank/DDBJ whole genome shotgun (WGS) entry which is preliminary data.</text>
</comment>
<protein>
    <submittedName>
        <fullName evidence="1">Uncharacterized protein</fullName>
    </submittedName>
</protein>
<name>A0AAD5CM78_AMBAR</name>
<proteinExistence type="predicted"/>
<dbReference type="EMBL" id="JAMZMK010007544">
    <property type="protein sequence ID" value="KAI7744347.1"/>
    <property type="molecule type" value="Genomic_DNA"/>
</dbReference>
<accession>A0AAD5CM78</accession>
<evidence type="ECO:0000313" key="2">
    <source>
        <dbReference type="Proteomes" id="UP001206925"/>
    </source>
</evidence>
<gene>
    <name evidence="1" type="ORF">M8C21_013800</name>
</gene>
<organism evidence="1 2">
    <name type="scientific">Ambrosia artemisiifolia</name>
    <name type="common">Common ragweed</name>
    <dbReference type="NCBI Taxonomy" id="4212"/>
    <lineage>
        <taxon>Eukaryota</taxon>
        <taxon>Viridiplantae</taxon>
        <taxon>Streptophyta</taxon>
        <taxon>Embryophyta</taxon>
        <taxon>Tracheophyta</taxon>
        <taxon>Spermatophyta</taxon>
        <taxon>Magnoliopsida</taxon>
        <taxon>eudicotyledons</taxon>
        <taxon>Gunneridae</taxon>
        <taxon>Pentapetalae</taxon>
        <taxon>asterids</taxon>
        <taxon>campanulids</taxon>
        <taxon>Asterales</taxon>
        <taxon>Asteraceae</taxon>
        <taxon>Asteroideae</taxon>
        <taxon>Heliantheae alliance</taxon>
        <taxon>Heliantheae</taxon>
        <taxon>Ambrosia</taxon>
    </lineage>
</organism>
<dbReference type="Proteomes" id="UP001206925">
    <property type="component" value="Unassembled WGS sequence"/>
</dbReference>
<reference evidence="1" key="1">
    <citation type="submission" date="2022-06" db="EMBL/GenBank/DDBJ databases">
        <title>Uncovering the hologenomic basis of an extraordinary plant invasion.</title>
        <authorList>
            <person name="Bieker V.C."/>
            <person name="Martin M.D."/>
            <person name="Gilbert T."/>
            <person name="Hodgins K."/>
            <person name="Battlay P."/>
            <person name="Petersen B."/>
            <person name="Wilson J."/>
        </authorList>
    </citation>
    <scope>NUCLEOTIDE SEQUENCE</scope>
    <source>
        <strain evidence="1">AA19_3_7</strain>
        <tissue evidence="1">Leaf</tissue>
    </source>
</reference>
<keyword evidence="2" id="KW-1185">Reference proteome</keyword>
<evidence type="ECO:0000313" key="1">
    <source>
        <dbReference type="EMBL" id="KAI7744347.1"/>
    </source>
</evidence>
<sequence>MSLILIADKTKEKEREALNGIHLPNTQIPLLIFPPSFHSFNPDPINNMQIFPFNQI</sequence>
<dbReference type="AlphaFoldDB" id="A0AAD5CM78"/>